<sequence>MIYYPKLMQFGDRFDKARNACVEVLYSTHVLHSGYTTQWVLGCINQLMFSEAMKLACHFVFDVYPPWTEAPSFDECPTLLSFAWKIDANRLRDKQARFACEVLGYMLTQIPAQQQCLKISWTKISGIELLSFSPPGLTAGGSAHQMLKLCSSCVFPSRNVGDWGAAKRNLCMYMVAYNQWSGQTSRHPASHEKKVGSVTLSL</sequence>
<protein>
    <submittedName>
        <fullName evidence="1">Uncharacterized protein</fullName>
    </submittedName>
</protein>
<comment type="caution">
    <text evidence="1">The sequence shown here is derived from an EMBL/GenBank/DDBJ whole genome shotgun (WGS) entry which is preliminary data.</text>
</comment>
<dbReference type="OrthoDB" id="10635660at2759"/>
<gene>
    <name evidence="1" type="ORF">SKAU_G00426440</name>
</gene>
<evidence type="ECO:0000313" key="1">
    <source>
        <dbReference type="EMBL" id="KAJ8332471.1"/>
    </source>
</evidence>
<dbReference type="AlphaFoldDB" id="A0A9Q1E577"/>
<name>A0A9Q1E577_SYNKA</name>
<evidence type="ECO:0000313" key="2">
    <source>
        <dbReference type="Proteomes" id="UP001152622"/>
    </source>
</evidence>
<accession>A0A9Q1E577</accession>
<organism evidence="1 2">
    <name type="scientific">Synaphobranchus kaupii</name>
    <name type="common">Kaup's arrowtooth eel</name>
    <dbReference type="NCBI Taxonomy" id="118154"/>
    <lineage>
        <taxon>Eukaryota</taxon>
        <taxon>Metazoa</taxon>
        <taxon>Chordata</taxon>
        <taxon>Craniata</taxon>
        <taxon>Vertebrata</taxon>
        <taxon>Euteleostomi</taxon>
        <taxon>Actinopterygii</taxon>
        <taxon>Neopterygii</taxon>
        <taxon>Teleostei</taxon>
        <taxon>Anguilliformes</taxon>
        <taxon>Synaphobranchidae</taxon>
        <taxon>Synaphobranchus</taxon>
    </lineage>
</organism>
<keyword evidence="2" id="KW-1185">Reference proteome</keyword>
<reference evidence="1" key="1">
    <citation type="journal article" date="2023" name="Science">
        <title>Genome structures resolve the early diversification of teleost fishes.</title>
        <authorList>
            <person name="Parey E."/>
            <person name="Louis A."/>
            <person name="Montfort J."/>
            <person name="Bouchez O."/>
            <person name="Roques C."/>
            <person name="Iampietro C."/>
            <person name="Lluch J."/>
            <person name="Castinel A."/>
            <person name="Donnadieu C."/>
            <person name="Desvignes T."/>
            <person name="Floi Bucao C."/>
            <person name="Jouanno E."/>
            <person name="Wen M."/>
            <person name="Mejri S."/>
            <person name="Dirks R."/>
            <person name="Jansen H."/>
            <person name="Henkel C."/>
            <person name="Chen W.J."/>
            <person name="Zahm M."/>
            <person name="Cabau C."/>
            <person name="Klopp C."/>
            <person name="Thompson A.W."/>
            <person name="Robinson-Rechavi M."/>
            <person name="Braasch I."/>
            <person name="Lecointre G."/>
            <person name="Bobe J."/>
            <person name="Postlethwait J.H."/>
            <person name="Berthelot C."/>
            <person name="Roest Crollius H."/>
            <person name="Guiguen Y."/>
        </authorList>
    </citation>
    <scope>NUCLEOTIDE SEQUENCE</scope>
    <source>
        <strain evidence="1">WJC10195</strain>
    </source>
</reference>
<dbReference type="EMBL" id="JAINUF010000026">
    <property type="protein sequence ID" value="KAJ8332471.1"/>
    <property type="molecule type" value="Genomic_DNA"/>
</dbReference>
<proteinExistence type="predicted"/>
<dbReference type="Proteomes" id="UP001152622">
    <property type="component" value="Unassembled WGS sequence"/>
</dbReference>